<evidence type="ECO:0000256" key="1">
    <source>
        <dbReference type="ARBA" id="ARBA00005125"/>
    </source>
</evidence>
<evidence type="ECO:0000313" key="4">
    <source>
        <dbReference type="EMBL" id="VVC74886.1"/>
    </source>
</evidence>
<accession>A0A5E4PEX6</accession>
<dbReference type="PANTHER" id="PTHR43000">
    <property type="entry name" value="DTDP-D-GLUCOSE 4,6-DEHYDRATASE-RELATED"/>
    <property type="match status" value="1"/>
</dbReference>
<dbReference type="OrthoDB" id="9803010at2"/>
<dbReference type="AlphaFoldDB" id="A0A5E4PEX6"/>
<dbReference type="InterPro" id="IPR036291">
    <property type="entry name" value="NAD(P)-bd_dom_sf"/>
</dbReference>
<protein>
    <submittedName>
        <fullName evidence="4">UDP-N-acetylglucosamine 4-epimerase</fullName>
    </submittedName>
</protein>
<feature type="domain" description="NAD-dependent epimerase/dehydratase" evidence="3">
    <location>
        <begin position="14"/>
        <end position="251"/>
    </location>
</feature>
<evidence type="ECO:0000256" key="2">
    <source>
        <dbReference type="ARBA" id="ARBA00007637"/>
    </source>
</evidence>
<reference evidence="4 5" key="1">
    <citation type="submission" date="2019-08" db="EMBL/GenBank/DDBJ databases">
        <authorList>
            <person name="Guy L."/>
        </authorList>
    </citation>
    <scope>NUCLEOTIDE SEQUENCE [LARGE SCALE GENOMIC DNA]</scope>
    <source>
        <strain evidence="4 5">SGT-108</strain>
    </source>
</reference>
<comment type="similarity">
    <text evidence="2">Belongs to the NAD(P)-dependent epimerase/dehydratase family.</text>
</comment>
<dbReference type="EMBL" id="LR699119">
    <property type="protein sequence ID" value="VVC74886.1"/>
    <property type="molecule type" value="Genomic_DNA"/>
</dbReference>
<dbReference type="Pfam" id="PF01370">
    <property type="entry name" value="Epimerase"/>
    <property type="match status" value="1"/>
</dbReference>
<evidence type="ECO:0000259" key="3">
    <source>
        <dbReference type="Pfam" id="PF01370"/>
    </source>
</evidence>
<dbReference type="KEGG" id="asip:AQUSIP_01600"/>
<keyword evidence="5" id="KW-1185">Reference proteome</keyword>
<sequence>MNTGLPQHMPPQRVLVTGGAGFIGSHTVDLLLDQGHDVVVLDNLSSGKLENLALQHPNLEFIEGDVLEYPFVEELASDCDAIMHLAAIVSVPQSIENPILSFQVNTQGFLHVLQAASKAGHPVRVVLASSASVYGDASSLPCRDDVPLAEQPLSPYALQKIHAENYGDLYFRLFGVKTLALRYFNVYGPRQNPSSPYSGVISRFLDAYQHDQELTVYGDGEQTRDFIHVADVAKANCLALQTGHAGVLNIATGKPHSLLQVIKFLESVGGRTARLNFAPARTGDIKSSFAAIRLAETHLGFKPAMALREGLERMLG</sequence>
<dbReference type="Gene3D" id="3.40.50.720">
    <property type="entry name" value="NAD(P)-binding Rossmann-like Domain"/>
    <property type="match status" value="1"/>
</dbReference>
<gene>
    <name evidence="4" type="primary">wbgU</name>
    <name evidence="4" type="ORF">AQUSIP_01600</name>
</gene>
<dbReference type="SUPFAM" id="SSF51735">
    <property type="entry name" value="NAD(P)-binding Rossmann-fold domains"/>
    <property type="match status" value="1"/>
</dbReference>
<comment type="pathway">
    <text evidence="1">Bacterial outer membrane biogenesis; LPS O-antigen biosynthesis.</text>
</comment>
<dbReference type="RefSeq" id="WP_148337694.1">
    <property type="nucleotide sequence ID" value="NZ_LR699119.1"/>
</dbReference>
<dbReference type="Proteomes" id="UP000324194">
    <property type="component" value="Chromosome 1"/>
</dbReference>
<evidence type="ECO:0000313" key="5">
    <source>
        <dbReference type="Proteomes" id="UP000324194"/>
    </source>
</evidence>
<name>A0A5E4PEX6_9COXI</name>
<proteinExistence type="inferred from homology"/>
<organism evidence="4 5">
    <name type="scientific">Aquicella siphonis</name>
    <dbReference type="NCBI Taxonomy" id="254247"/>
    <lineage>
        <taxon>Bacteria</taxon>
        <taxon>Pseudomonadati</taxon>
        <taxon>Pseudomonadota</taxon>
        <taxon>Gammaproteobacteria</taxon>
        <taxon>Legionellales</taxon>
        <taxon>Coxiellaceae</taxon>
        <taxon>Aquicella</taxon>
    </lineage>
</organism>
<dbReference type="InterPro" id="IPR001509">
    <property type="entry name" value="Epimerase_deHydtase"/>
</dbReference>